<protein>
    <recommendedName>
        <fullName evidence="4">Integral membrane protein CcmA involved in cell shape determination</fullName>
    </recommendedName>
</protein>
<keyword evidence="3" id="KW-1185">Reference proteome</keyword>
<sequence>MALVKSSQEITNSTIGANSYFTGRFYINGSLKIDGKFEGRALQADQLYIGTTGKVKTSVAANSVFVEGVIIGNIAAKSRVMLLPTAKIFGDIKTPELIIQNGVILEGRCVIANDLKASAKDVIEAEYLKDNLNENMLFPKSARTEKDKADAR</sequence>
<dbReference type="PANTHER" id="PTHR35024:SF4">
    <property type="entry name" value="POLYMER-FORMING CYTOSKELETAL PROTEIN"/>
    <property type="match status" value="1"/>
</dbReference>
<dbReference type="AlphaFoldDB" id="I4B4J2"/>
<name>I4B4J2_TURPD</name>
<dbReference type="STRING" id="869212.Turpa_1551"/>
<dbReference type="OrthoDB" id="9789407at2"/>
<gene>
    <name evidence="2" type="ordered locus">Turpa_1551</name>
</gene>
<reference evidence="2 3" key="1">
    <citation type="submission" date="2012-06" db="EMBL/GenBank/DDBJ databases">
        <title>The complete chromosome of genome of Turneriella parva DSM 21527.</title>
        <authorList>
            <consortium name="US DOE Joint Genome Institute (JGI-PGF)"/>
            <person name="Lucas S."/>
            <person name="Han J."/>
            <person name="Lapidus A."/>
            <person name="Bruce D."/>
            <person name="Goodwin L."/>
            <person name="Pitluck S."/>
            <person name="Peters L."/>
            <person name="Kyrpides N."/>
            <person name="Mavromatis K."/>
            <person name="Ivanova N."/>
            <person name="Mikhailova N."/>
            <person name="Chertkov O."/>
            <person name="Detter J.C."/>
            <person name="Tapia R."/>
            <person name="Han C."/>
            <person name="Land M."/>
            <person name="Hauser L."/>
            <person name="Markowitz V."/>
            <person name="Cheng J.-F."/>
            <person name="Hugenholtz P."/>
            <person name="Woyke T."/>
            <person name="Wu D."/>
            <person name="Gronow S."/>
            <person name="Wellnitz S."/>
            <person name="Brambilla E."/>
            <person name="Klenk H.-P."/>
            <person name="Eisen J.A."/>
        </authorList>
    </citation>
    <scope>NUCLEOTIDE SEQUENCE [LARGE SCALE GENOMIC DNA]</scope>
    <source>
        <strain evidence="3">ATCC BAA-1111 / DSM 21527 / NCTC 11395 / H</strain>
    </source>
</reference>
<evidence type="ECO:0000313" key="3">
    <source>
        <dbReference type="Proteomes" id="UP000006048"/>
    </source>
</evidence>
<evidence type="ECO:0000256" key="1">
    <source>
        <dbReference type="ARBA" id="ARBA00044755"/>
    </source>
</evidence>
<dbReference type="EMBL" id="CP002959">
    <property type="protein sequence ID" value="AFM12199.1"/>
    <property type="molecule type" value="Genomic_DNA"/>
</dbReference>
<dbReference type="PATRIC" id="fig|869212.3.peg.1546"/>
<organism evidence="2 3">
    <name type="scientific">Turneriella parva (strain ATCC BAA-1111 / DSM 21527 / NCTC 11395 / H)</name>
    <name type="common">Leptospira parva</name>
    <dbReference type="NCBI Taxonomy" id="869212"/>
    <lineage>
        <taxon>Bacteria</taxon>
        <taxon>Pseudomonadati</taxon>
        <taxon>Spirochaetota</taxon>
        <taxon>Spirochaetia</taxon>
        <taxon>Leptospirales</taxon>
        <taxon>Leptospiraceae</taxon>
        <taxon>Turneriella</taxon>
    </lineage>
</organism>
<dbReference type="InterPro" id="IPR007607">
    <property type="entry name" value="BacA/B"/>
</dbReference>
<evidence type="ECO:0000313" key="2">
    <source>
        <dbReference type="EMBL" id="AFM12199.1"/>
    </source>
</evidence>
<dbReference type="PANTHER" id="PTHR35024">
    <property type="entry name" value="HYPOTHETICAL CYTOSOLIC PROTEIN"/>
    <property type="match status" value="1"/>
</dbReference>
<dbReference type="Pfam" id="PF04519">
    <property type="entry name" value="Bactofilin"/>
    <property type="match status" value="1"/>
</dbReference>
<dbReference type="Proteomes" id="UP000006048">
    <property type="component" value="Chromosome"/>
</dbReference>
<dbReference type="HOGENOM" id="CLU_072799_4_0_12"/>
<comment type="similarity">
    <text evidence="1">Belongs to the bactofilin family.</text>
</comment>
<proteinExistence type="inferred from homology"/>
<evidence type="ECO:0008006" key="4">
    <source>
        <dbReference type="Google" id="ProtNLM"/>
    </source>
</evidence>
<dbReference type="KEGG" id="tpx:Turpa_1551"/>
<dbReference type="RefSeq" id="WP_014802710.1">
    <property type="nucleotide sequence ID" value="NC_018020.1"/>
</dbReference>
<accession>I4B4J2</accession>